<dbReference type="EMBL" id="AP006716">
    <property type="protein sequence ID" value="BAE05874.1"/>
    <property type="molecule type" value="Genomic_DNA"/>
</dbReference>
<sequence>MLVLKHFYMLKGIQHIFNLPHYHILKKLLFIFQSI</sequence>
<gene>
    <name evidence="1" type="ordered locus">SH2565</name>
</gene>
<reference evidence="1 2" key="1">
    <citation type="journal article" date="2005" name="J. Bacteriol.">
        <title>Whole-genome sequencing of Staphylococcus haemolyticus uncovers the extreme plasticity of its genome and the evolution of human-colonizing staphylococcal species.</title>
        <authorList>
            <person name="Takeuchi F."/>
            <person name="Watanabe S."/>
            <person name="Baba T."/>
            <person name="Yuzawa H."/>
            <person name="Ito T."/>
            <person name="Morimoto Y."/>
            <person name="Kuroda M."/>
            <person name="Cui L."/>
            <person name="Takahashi M."/>
            <person name="Ankai A."/>
            <person name="Baba S."/>
            <person name="Fukui S."/>
            <person name="Lee J.C."/>
            <person name="Hiramatsu K."/>
        </authorList>
    </citation>
    <scope>NUCLEOTIDE SEQUENCE [LARGE SCALE GENOMIC DNA]</scope>
    <source>
        <strain evidence="1 2">JCSC1435</strain>
    </source>
</reference>
<accession>Q4L3A3</accession>
<dbReference type="KEGG" id="sha:SH2565"/>
<evidence type="ECO:0000313" key="1">
    <source>
        <dbReference type="EMBL" id="BAE05874.1"/>
    </source>
</evidence>
<dbReference type="Proteomes" id="UP000000543">
    <property type="component" value="Chromosome"/>
</dbReference>
<proteinExistence type="predicted"/>
<organism evidence="1 2">
    <name type="scientific">Staphylococcus haemolyticus (strain JCSC1435)</name>
    <dbReference type="NCBI Taxonomy" id="279808"/>
    <lineage>
        <taxon>Bacteria</taxon>
        <taxon>Bacillati</taxon>
        <taxon>Bacillota</taxon>
        <taxon>Bacilli</taxon>
        <taxon>Bacillales</taxon>
        <taxon>Staphylococcaceae</taxon>
        <taxon>Staphylococcus</taxon>
    </lineage>
</organism>
<name>Q4L3A3_STAHJ</name>
<dbReference type="AlphaFoldDB" id="Q4L3A3"/>
<dbReference type="HOGENOM" id="CLU_3367482_0_0_9"/>
<protein>
    <submittedName>
        <fullName evidence="1">Uncharacterized protein</fullName>
    </submittedName>
</protein>
<evidence type="ECO:0000313" key="2">
    <source>
        <dbReference type="Proteomes" id="UP000000543"/>
    </source>
</evidence>